<name>A0A3D8S6L7_9EURO</name>
<evidence type="ECO:0000256" key="1">
    <source>
        <dbReference type="SAM" id="MobiDB-lite"/>
    </source>
</evidence>
<evidence type="ECO:0000313" key="3">
    <source>
        <dbReference type="EMBL" id="RDW81711.1"/>
    </source>
</evidence>
<dbReference type="PANTHER" id="PTHR40640">
    <property type="entry name" value="ANCHORED GLYCOPROTEIN, PUTATIVE (AFU_ORTHOLOGUE AFUA_8G04860)-RELATED"/>
    <property type="match status" value="1"/>
</dbReference>
<dbReference type="PANTHER" id="PTHR40640:SF1">
    <property type="entry name" value="ANCHORED GLYCOPROTEIN, PUTATIVE (AFU_ORTHOLOGUE AFUA_8G04860)-RELATED"/>
    <property type="match status" value="1"/>
</dbReference>
<keyword evidence="4" id="KW-1185">Reference proteome</keyword>
<dbReference type="EMBL" id="PVWQ01000005">
    <property type="protein sequence ID" value="RDW81711.1"/>
    <property type="molecule type" value="Genomic_DNA"/>
</dbReference>
<dbReference type="AlphaFoldDB" id="A0A3D8S6L7"/>
<comment type="caution">
    <text evidence="3">The sequence shown here is derived from an EMBL/GenBank/DDBJ whole genome shotgun (WGS) entry which is preliminary data.</text>
</comment>
<dbReference type="Proteomes" id="UP000256690">
    <property type="component" value="Unassembled WGS sequence"/>
</dbReference>
<gene>
    <name evidence="3" type="ORF">DSM5745_05268</name>
</gene>
<dbReference type="RefSeq" id="XP_026604764.1">
    <property type="nucleotide sequence ID" value="XM_026747284.1"/>
</dbReference>
<sequence>MRPQTIRSFALLGACSFAAANDIVSLIIPAADDQELVGEVIGNAGPTTTYRIFCPETLDETECGVNSNGLTVAAAPTAFVYEYTFEDYYLRESCKHSGTTWFSCQVTNTQSDMSIVTSATVDEAMPYIAVTITATVTDADADTTTTPTATASTSTSDSDSEASSTTSSGSASVTPAPSQSASNTTTAADPEETTPDNAAMPLAAGSAAQWIVSGAGMLVALALA</sequence>
<protein>
    <submittedName>
        <fullName evidence="3">Uncharacterized protein</fullName>
    </submittedName>
</protein>
<dbReference type="STRING" id="1810919.A0A3D8S6L7"/>
<evidence type="ECO:0000313" key="4">
    <source>
        <dbReference type="Proteomes" id="UP000256690"/>
    </source>
</evidence>
<feature type="chain" id="PRO_5017797446" evidence="2">
    <location>
        <begin position="21"/>
        <end position="224"/>
    </location>
</feature>
<feature type="signal peptide" evidence="2">
    <location>
        <begin position="1"/>
        <end position="20"/>
    </location>
</feature>
<reference evidence="3 4" key="1">
    <citation type="journal article" date="2018" name="IMA Fungus">
        <title>IMA Genome-F 9: Draft genome sequence of Annulohypoxylon stygium, Aspergillus mulundensis, Berkeleyomyces basicola (syn. Thielaviopsis basicola), Ceratocystis smalleyi, two Cercospora beticola strains, Coleophoma cylindrospora, Fusarium fracticaudum, Phialophora cf. hyalina, and Morchella septimelata.</title>
        <authorList>
            <person name="Wingfield B.D."/>
            <person name="Bills G.F."/>
            <person name="Dong Y."/>
            <person name="Huang W."/>
            <person name="Nel W.J."/>
            <person name="Swalarsk-Parry B.S."/>
            <person name="Vaghefi N."/>
            <person name="Wilken P.M."/>
            <person name="An Z."/>
            <person name="de Beer Z.W."/>
            <person name="De Vos L."/>
            <person name="Chen L."/>
            <person name="Duong T.A."/>
            <person name="Gao Y."/>
            <person name="Hammerbacher A."/>
            <person name="Kikkert J.R."/>
            <person name="Li Y."/>
            <person name="Li H."/>
            <person name="Li K."/>
            <person name="Li Q."/>
            <person name="Liu X."/>
            <person name="Ma X."/>
            <person name="Naidoo K."/>
            <person name="Pethybridge S.J."/>
            <person name="Sun J."/>
            <person name="Steenkamp E.T."/>
            <person name="van der Nest M.A."/>
            <person name="van Wyk S."/>
            <person name="Wingfield M.J."/>
            <person name="Xiong C."/>
            <person name="Yue Q."/>
            <person name="Zhang X."/>
        </authorList>
    </citation>
    <scope>NUCLEOTIDE SEQUENCE [LARGE SCALE GENOMIC DNA]</scope>
    <source>
        <strain evidence="3 4">DSM 5745</strain>
    </source>
</reference>
<dbReference type="OrthoDB" id="4991875at2759"/>
<feature type="region of interest" description="Disordered" evidence="1">
    <location>
        <begin position="142"/>
        <end position="198"/>
    </location>
</feature>
<dbReference type="GeneID" id="38115638"/>
<proteinExistence type="predicted"/>
<accession>A0A3D8S6L7</accession>
<feature type="compositionally biased region" description="Low complexity" evidence="1">
    <location>
        <begin position="142"/>
        <end position="188"/>
    </location>
</feature>
<evidence type="ECO:0000256" key="2">
    <source>
        <dbReference type="SAM" id="SignalP"/>
    </source>
</evidence>
<organism evidence="3 4">
    <name type="scientific">Aspergillus mulundensis</name>
    <dbReference type="NCBI Taxonomy" id="1810919"/>
    <lineage>
        <taxon>Eukaryota</taxon>
        <taxon>Fungi</taxon>
        <taxon>Dikarya</taxon>
        <taxon>Ascomycota</taxon>
        <taxon>Pezizomycotina</taxon>
        <taxon>Eurotiomycetes</taxon>
        <taxon>Eurotiomycetidae</taxon>
        <taxon>Eurotiales</taxon>
        <taxon>Aspergillaceae</taxon>
        <taxon>Aspergillus</taxon>
        <taxon>Aspergillus subgen. Nidulantes</taxon>
    </lineage>
</organism>
<keyword evidence="2" id="KW-0732">Signal</keyword>